<evidence type="ECO:0000259" key="9">
    <source>
        <dbReference type="Pfam" id="PF02706"/>
    </source>
</evidence>
<evidence type="ECO:0000256" key="5">
    <source>
        <dbReference type="ARBA" id="ARBA00022989"/>
    </source>
</evidence>
<proteinExistence type="inferred from homology"/>
<comment type="similarity">
    <text evidence="2">Belongs to the CpsC/CapA family.</text>
</comment>
<accession>A0ABT9QQ68</accession>
<feature type="transmembrane region" description="Helical" evidence="8">
    <location>
        <begin position="27"/>
        <end position="47"/>
    </location>
</feature>
<evidence type="ECO:0000256" key="7">
    <source>
        <dbReference type="SAM" id="MobiDB-lite"/>
    </source>
</evidence>
<keyword evidence="4 8" id="KW-0812">Transmembrane</keyword>
<reference evidence="10 11" key="1">
    <citation type="submission" date="2023-07" db="EMBL/GenBank/DDBJ databases">
        <title>Sequencing the genomes of 1000 actinobacteria strains.</title>
        <authorList>
            <person name="Klenk H.-P."/>
        </authorList>
    </citation>
    <scope>NUCLEOTIDE SEQUENCE [LARGE SCALE GENOMIC DNA]</scope>
    <source>
        <strain evidence="10 11">DSM 46740</strain>
    </source>
</reference>
<keyword evidence="3" id="KW-1003">Cell membrane</keyword>
<dbReference type="InterPro" id="IPR050445">
    <property type="entry name" value="Bact_polysacc_biosynth/exp"/>
</dbReference>
<keyword evidence="5 8" id="KW-1133">Transmembrane helix</keyword>
<gene>
    <name evidence="10" type="ORF">J2853_008121</name>
</gene>
<comment type="caution">
    <text evidence="10">The sequence shown here is derived from an EMBL/GenBank/DDBJ whole genome shotgun (WGS) entry which is preliminary data.</text>
</comment>
<feature type="region of interest" description="Disordered" evidence="7">
    <location>
        <begin position="265"/>
        <end position="340"/>
    </location>
</feature>
<organism evidence="10 11">
    <name type="scientific">Streptosporangium lutulentum</name>
    <dbReference type="NCBI Taxonomy" id="1461250"/>
    <lineage>
        <taxon>Bacteria</taxon>
        <taxon>Bacillati</taxon>
        <taxon>Actinomycetota</taxon>
        <taxon>Actinomycetes</taxon>
        <taxon>Streptosporangiales</taxon>
        <taxon>Streptosporangiaceae</taxon>
        <taxon>Streptosporangium</taxon>
    </lineage>
</organism>
<evidence type="ECO:0000256" key="6">
    <source>
        <dbReference type="ARBA" id="ARBA00023136"/>
    </source>
</evidence>
<evidence type="ECO:0000256" key="3">
    <source>
        <dbReference type="ARBA" id="ARBA00022475"/>
    </source>
</evidence>
<evidence type="ECO:0000313" key="10">
    <source>
        <dbReference type="EMBL" id="MDP9848910.1"/>
    </source>
</evidence>
<dbReference type="EMBL" id="JAUSQU010000001">
    <property type="protein sequence ID" value="MDP9848910.1"/>
    <property type="molecule type" value="Genomic_DNA"/>
</dbReference>
<dbReference type="PANTHER" id="PTHR32309:SF31">
    <property type="entry name" value="CAPSULAR EXOPOLYSACCHARIDE FAMILY"/>
    <property type="match status" value="1"/>
</dbReference>
<dbReference type="Pfam" id="PF02706">
    <property type="entry name" value="Wzz"/>
    <property type="match status" value="1"/>
</dbReference>
<evidence type="ECO:0000313" key="11">
    <source>
        <dbReference type="Proteomes" id="UP001225356"/>
    </source>
</evidence>
<feature type="compositionally biased region" description="Pro residues" evidence="7">
    <location>
        <begin position="314"/>
        <end position="329"/>
    </location>
</feature>
<keyword evidence="11" id="KW-1185">Reference proteome</keyword>
<keyword evidence="6 8" id="KW-0472">Membrane</keyword>
<evidence type="ECO:0000256" key="8">
    <source>
        <dbReference type="SAM" id="Phobius"/>
    </source>
</evidence>
<protein>
    <submittedName>
        <fullName evidence="10">Uncharacterized protein involved in exopolysaccharide biosynthesis</fullName>
    </submittedName>
</protein>
<name>A0ABT9QQ68_9ACTN</name>
<evidence type="ECO:0000256" key="4">
    <source>
        <dbReference type="ARBA" id="ARBA00022692"/>
    </source>
</evidence>
<feature type="domain" description="Polysaccharide chain length determinant N-terminal" evidence="9">
    <location>
        <begin position="21"/>
        <end position="101"/>
    </location>
</feature>
<comment type="subcellular location">
    <subcellularLocation>
        <location evidence="1">Cell membrane</location>
        <topology evidence="1">Multi-pass membrane protein</topology>
    </subcellularLocation>
</comment>
<sequence>MSPSPDVLVHRSGGDLADYASLLRRRWLIASLLLLAGIGGGVASLHVTPPAYTASAQVLVTATGPQEQTNQVTNRQREPLNLDTEAQIVRSTTVAKKAAKTLKSTPGPVEVSVPPNTSVLLISYTAADPAAAAAGASAYARAYLAYRSESAASARTAQLKVLLATLKQVNESLAEVIATLPGLGNGTAERTLALQRQSVLSRQSSALTLKYDAFRTVAIVPGSVISDAVAPTEPSAPSPSLHLGGGLMAGLLSGVGAAWLRDRLGTGSRGSAGTKRPTGRDLAGRQDPGAAVPGAERPRTGRKRRDSRSAPGPYTMPPQIPPQTPPQAPPQAVARTIHRP</sequence>
<dbReference type="PANTHER" id="PTHR32309">
    <property type="entry name" value="TYROSINE-PROTEIN KINASE"/>
    <property type="match status" value="1"/>
</dbReference>
<dbReference type="Proteomes" id="UP001225356">
    <property type="component" value="Unassembled WGS sequence"/>
</dbReference>
<dbReference type="InterPro" id="IPR003856">
    <property type="entry name" value="LPS_length_determ_N"/>
</dbReference>
<evidence type="ECO:0000256" key="1">
    <source>
        <dbReference type="ARBA" id="ARBA00004651"/>
    </source>
</evidence>
<evidence type="ECO:0000256" key="2">
    <source>
        <dbReference type="ARBA" id="ARBA00006683"/>
    </source>
</evidence>
<dbReference type="RefSeq" id="WP_307566470.1">
    <property type="nucleotide sequence ID" value="NZ_JAUSQU010000001.1"/>
</dbReference>